<name>A0AAJ0C3F8_9PEZI</name>
<feature type="signal peptide" evidence="1">
    <location>
        <begin position="1"/>
        <end position="23"/>
    </location>
</feature>
<comment type="caution">
    <text evidence="2">The sequence shown here is derived from an EMBL/GenBank/DDBJ whole genome shotgun (WGS) entry which is preliminary data.</text>
</comment>
<keyword evidence="3" id="KW-1185">Reference proteome</keyword>
<dbReference type="EMBL" id="MU839010">
    <property type="protein sequence ID" value="KAK1766911.1"/>
    <property type="molecule type" value="Genomic_DNA"/>
</dbReference>
<gene>
    <name evidence="2" type="ORF">QBC33DRAFT_559634</name>
</gene>
<proteinExistence type="predicted"/>
<dbReference type="AlphaFoldDB" id="A0AAJ0C3F8"/>
<sequence>MVSLTKLGAAAAACLAALPGSTAYIFNMTAPPTATPGKNITATLYTSIYVQNYVDFGIIWGISAPEVACHTCVGRQLDYTNLVKGSVAVPPSGNFTVDVTIPADFTGGPYFLVAAVPYLVGVSGSTGINYFNSTLYTS</sequence>
<evidence type="ECO:0000313" key="2">
    <source>
        <dbReference type="EMBL" id="KAK1766911.1"/>
    </source>
</evidence>
<dbReference type="Pfam" id="PF19271">
    <property type="entry name" value="Nis1"/>
    <property type="match status" value="1"/>
</dbReference>
<reference evidence="2" key="1">
    <citation type="submission" date="2023-06" db="EMBL/GenBank/DDBJ databases">
        <title>Genome-scale phylogeny and comparative genomics of the fungal order Sordariales.</title>
        <authorList>
            <consortium name="Lawrence Berkeley National Laboratory"/>
            <person name="Hensen N."/>
            <person name="Bonometti L."/>
            <person name="Westerberg I."/>
            <person name="Brannstrom I.O."/>
            <person name="Guillou S."/>
            <person name="Cros-Aarteil S."/>
            <person name="Calhoun S."/>
            <person name="Haridas S."/>
            <person name="Kuo A."/>
            <person name="Mondo S."/>
            <person name="Pangilinan J."/>
            <person name="Riley R."/>
            <person name="Labutti K."/>
            <person name="Andreopoulos B."/>
            <person name="Lipzen A."/>
            <person name="Chen C."/>
            <person name="Yanf M."/>
            <person name="Daum C."/>
            <person name="Ng V."/>
            <person name="Clum A."/>
            <person name="Steindorff A."/>
            <person name="Ohm R."/>
            <person name="Martin F."/>
            <person name="Silar P."/>
            <person name="Natvig D."/>
            <person name="Lalanne C."/>
            <person name="Gautier V."/>
            <person name="Ament-Velasquez S.L."/>
            <person name="Kruys A."/>
            <person name="Hutchinson M.I."/>
            <person name="Powell A.J."/>
            <person name="Barry K."/>
            <person name="Miller A.N."/>
            <person name="Grigoriev I.V."/>
            <person name="Debuchy R."/>
            <person name="Gladieux P."/>
            <person name="Thoren M.H."/>
            <person name="Johannesson H."/>
        </authorList>
    </citation>
    <scope>NUCLEOTIDE SEQUENCE</scope>
    <source>
        <strain evidence="2">8032-3</strain>
    </source>
</reference>
<keyword evidence="1" id="KW-0732">Signal</keyword>
<protein>
    <submittedName>
        <fullName evidence="2">Uncharacterized protein</fullName>
    </submittedName>
</protein>
<dbReference type="Proteomes" id="UP001244011">
    <property type="component" value="Unassembled WGS sequence"/>
</dbReference>
<accession>A0AAJ0C3F8</accession>
<evidence type="ECO:0000313" key="3">
    <source>
        <dbReference type="Proteomes" id="UP001244011"/>
    </source>
</evidence>
<feature type="chain" id="PRO_5042579827" evidence="1">
    <location>
        <begin position="24"/>
        <end position="138"/>
    </location>
</feature>
<organism evidence="2 3">
    <name type="scientific">Phialemonium atrogriseum</name>
    <dbReference type="NCBI Taxonomy" id="1093897"/>
    <lineage>
        <taxon>Eukaryota</taxon>
        <taxon>Fungi</taxon>
        <taxon>Dikarya</taxon>
        <taxon>Ascomycota</taxon>
        <taxon>Pezizomycotina</taxon>
        <taxon>Sordariomycetes</taxon>
        <taxon>Sordariomycetidae</taxon>
        <taxon>Cephalothecales</taxon>
        <taxon>Cephalothecaceae</taxon>
        <taxon>Phialemonium</taxon>
    </lineage>
</organism>
<dbReference type="InterPro" id="IPR045469">
    <property type="entry name" value="Nis1"/>
</dbReference>
<dbReference type="GeneID" id="85313176"/>
<dbReference type="RefSeq" id="XP_060283124.1">
    <property type="nucleotide sequence ID" value="XM_060429989.1"/>
</dbReference>
<evidence type="ECO:0000256" key="1">
    <source>
        <dbReference type="SAM" id="SignalP"/>
    </source>
</evidence>